<reference evidence="5 6" key="1">
    <citation type="journal article" date="2020" name="ISME J.">
        <title>Enrichment and physiological characterization of a novel comammox Nitrospira indicates ammonium inhibition of complete nitrification.</title>
        <authorList>
            <person name="Sakoula D."/>
            <person name="Koch H."/>
            <person name="Frank J."/>
            <person name="Jetten M.S.M."/>
            <person name="van Kessel M.A.H.J."/>
            <person name="Lucker S."/>
        </authorList>
    </citation>
    <scope>NUCLEOTIDE SEQUENCE [LARGE SCALE GENOMIC DNA]</scope>
    <source>
        <strain evidence="5">Comreactor17</strain>
    </source>
</reference>
<protein>
    <recommendedName>
        <fullName evidence="4">CobQ/CobB/MinD/ParA nucleotide binding domain-containing protein</fullName>
    </recommendedName>
</protein>
<sequence length="357" mass="38239">MATLISVASGKGGVGKSVVSANLALALARTGRQVLLADLDVGGADAHIMFGELNPSVTLTDFLNKRVNRLEDVAVPITFHPNLRLIAGTGETLATANMAYARKKRLMKHFQEIEVDIVVLDIGAGTNYHALDFFLMADIHLAVATPEPTAILDLYRFIKLAAIRRVLSCFLARSPMSEVLSNKDFVSVEEVMDVAGATDVEGRDTAAAALQSFRPGLIINRTSGSSQVNVLYLRKILHQYVGGDLTLVGEIPDDPAVSQAVRKFLPVIEAAPASEAAKRFLAISSAVEQLVVTHERIHIEHAKHSQEKRAGALAPKPEVTLPLLPSTRANSDLPPSPHASKTKTGTDVVQNISRAVG</sequence>
<dbReference type="AlphaFoldDB" id="A0A7S8FE01"/>
<evidence type="ECO:0000313" key="6">
    <source>
        <dbReference type="Proteomes" id="UP000593737"/>
    </source>
</evidence>
<dbReference type="PANTHER" id="PTHR43384">
    <property type="entry name" value="SEPTUM SITE-DETERMINING PROTEIN MIND HOMOLOG, CHLOROPLASTIC-RELATED"/>
    <property type="match status" value="1"/>
</dbReference>
<evidence type="ECO:0000259" key="4">
    <source>
        <dbReference type="Pfam" id="PF01656"/>
    </source>
</evidence>
<dbReference type="SUPFAM" id="SSF52540">
    <property type="entry name" value="P-loop containing nucleoside triphosphate hydrolases"/>
    <property type="match status" value="1"/>
</dbReference>
<accession>A0A7S8FE01</accession>
<feature type="domain" description="CobQ/CobB/MinD/ParA nucleotide binding" evidence="4">
    <location>
        <begin position="5"/>
        <end position="266"/>
    </location>
</feature>
<dbReference type="GO" id="GO:0051782">
    <property type="term" value="P:negative regulation of cell division"/>
    <property type="evidence" value="ECO:0007669"/>
    <property type="project" value="TreeGrafter"/>
</dbReference>
<evidence type="ECO:0000256" key="2">
    <source>
        <dbReference type="ARBA" id="ARBA00022840"/>
    </source>
</evidence>
<dbReference type="KEGG" id="nkf:Nkreftii_001934"/>
<evidence type="ECO:0000313" key="5">
    <source>
        <dbReference type="EMBL" id="QPD04160.1"/>
    </source>
</evidence>
<evidence type="ECO:0000256" key="3">
    <source>
        <dbReference type="SAM" id="MobiDB-lite"/>
    </source>
</evidence>
<dbReference type="GO" id="GO:0005524">
    <property type="term" value="F:ATP binding"/>
    <property type="evidence" value="ECO:0007669"/>
    <property type="project" value="UniProtKB-KW"/>
</dbReference>
<dbReference type="InterPro" id="IPR027417">
    <property type="entry name" value="P-loop_NTPase"/>
</dbReference>
<name>A0A7S8FE01_9BACT</name>
<feature type="compositionally biased region" description="Polar residues" evidence="3">
    <location>
        <begin position="342"/>
        <end position="357"/>
    </location>
</feature>
<dbReference type="EMBL" id="CP047423">
    <property type="protein sequence ID" value="QPD04160.1"/>
    <property type="molecule type" value="Genomic_DNA"/>
</dbReference>
<dbReference type="InterPro" id="IPR002586">
    <property type="entry name" value="CobQ/CobB/MinD/ParA_Nub-bd_dom"/>
</dbReference>
<proteinExistence type="predicted"/>
<organism evidence="5 6">
    <name type="scientific">Candidatus Nitrospira kreftii</name>
    <dbReference type="NCBI Taxonomy" id="2652173"/>
    <lineage>
        <taxon>Bacteria</taxon>
        <taxon>Pseudomonadati</taxon>
        <taxon>Nitrospirota</taxon>
        <taxon>Nitrospiria</taxon>
        <taxon>Nitrospirales</taxon>
        <taxon>Nitrospiraceae</taxon>
        <taxon>Nitrospira</taxon>
    </lineage>
</organism>
<dbReference type="Gene3D" id="3.40.50.300">
    <property type="entry name" value="P-loop containing nucleotide triphosphate hydrolases"/>
    <property type="match status" value="1"/>
</dbReference>
<gene>
    <name evidence="5" type="ORF">Nkreftii_001934</name>
</gene>
<keyword evidence="2" id="KW-0067">ATP-binding</keyword>
<dbReference type="PANTHER" id="PTHR43384:SF4">
    <property type="entry name" value="CELLULOSE BIOSYNTHESIS PROTEIN BCSQ-RELATED"/>
    <property type="match status" value="1"/>
</dbReference>
<keyword evidence="1" id="KW-0547">Nucleotide-binding</keyword>
<dbReference type="Proteomes" id="UP000593737">
    <property type="component" value="Chromosome"/>
</dbReference>
<dbReference type="Pfam" id="PF01656">
    <property type="entry name" value="CbiA"/>
    <property type="match status" value="1"/>
</dbReference>
<feature type="region of interest" description="Disordered" evidence="3">
    <location>
        <begin position="323"/>
        <end position="357"/>
    </location>
</feature>
<dbReference type="GO" id="GO:0005829">
    <property type="term" value="C:cytosol"/>
    <property type="evidence" value="ECO:0007669"/>
    <property type="project" value="TreeGrafter"/>
</dbReference>
<dbReference type="InterPro" id="IPR050625">
    <property type="entry name" value="ParA/MinD_ATPase"/>
</dbReference>
<evidence type="ECO:0000256" key="1">
    <source>
        <dbReference type="ARBA" id="ARBA00022741"/>
    </source>
</evidence>
<dbReference type="GO" id="GO:0009898">
    <property type="term" value="C:cytoplasmic side of plasma membrane"/>
    <property type="evidence" value="ECO:0007669"/>
    <property type="project" value="TreeGrafter"/>
</dbReference>
<dbReference type="GO" id="GO:0016887">
    <property type="term" value="F:ATP hydrolysis activity"/>
    <property type="evidence" value="ECO:0007669"/>
    <property type="project" value="TreeGrafter"/>
</dbReference>